<dbReference type="GO" id="GO:0016740">
    <property type="term" value="F:transferase activity"/>
    <property type="evidence" value="ECO:0007669"/>
    <property type="project" value="UniProtKB-KW"/>
</dbReference>
<protein>
    <submittedName>
        <fullName evidence="1">Nucleotidyltransferase substrate binding protein</fullName>
    </submittedName>
</protein>
<dbReference type="Pfam" id="PF08780">
    <property type="entry name" value="NTase_sub_bind"/>
    <property type="match status" value="1"/>
</dbReference>
<reference evidence="1 2" key="1">
    <citation type="submission" date="2019-07" db="EMBL/GenBank/DDBJ databases">
        <title>Tepidimonas taiwanensis I1-1 draft genome.</title>
        <authorList>
            <person name="Da Costa M.S."/>
            <person name="Froufe H.J.C."/>
            <person name="Egas C."/>
            <person name="Albuquerque L."/>
        </authorList>
    </citation>
    <scope>NUCLEOTIDE SEQUENCE [LARGE SCALE GENOMIC DNA]</scope>
    <source>
        <strain evidence="1 2">I1-1</strain>
    </source>
</reference>
<dbReference type="SUPFAM" id="SSF81593">
    <property type="entry name" value="Nucleotidyltransferase substrate binding subunit/domain"/>
    <property type="match status" value="1"/>
</dbReference>
<gene>
    <name evidence="1" type="ORF">Ttaiw_02365</name>
</gene>
<dbReference type="OrthoDB" id="9810452at2"/>
<proteinExistence type="predicted"/>
<keyword evidence="1" id="KW-0808">Transferase</keyword>
<sequence length="135" mass="15948">MTHDIRWKQRFQNFERALEQLRRAVTLRRERPLSDLEEQGLIQGFEFTHELAWNVLKDYLEMEGIQGLVGSRSTVREAFKRGLITDGEVWMDMIDKRNLSSHTYNEAIAREIAEAVVQRFYPAFVALQHRLAAER</sequence>
<evidence type="ECO:0000313" key="2">
    <source>
        <dbReference type="Proteomes" id="UP000317763"/>
    </source>
</evidence>
<dbReference type="Gene3D" id="1.20.120.330">
    <property type="entry name" value="Nucleotidyltransferases domain 2"/>
    <property type="match status" value="1"/>
</dbReference>
<evidence type="ECO:0000313" key="1">
    <source>
        <dbReference type="EMBL" id="TSE29214.1"/>
    </source>
</evidence>
<dbReference type="RefSeq" id="WP_043698469.1">
    <property type="nucleotide sequence ID" value="NZ_CP083911.1"/>
</dbReference>
<organism evidence="1 2">
    <name type="scientific">Tepidimonas taiwanensis</name>
    <dbReference type="NCBI Taxonomy" id="307486"/>
    <lineage>
        <taxon>Bacteria</taxon>
        <taxon>Pseudomonadati</taxon>
        <taxon>Pseudomonadota</taxon>
        <taxon>Betaproteobacteria</taxon>
        <taxon>Burkholderiales</taxon>
        <taxon>Tepidimonas</taxon>
    </lineage>
</organism>
<dbReference type="EMBL" id="VJOM01000038">
    <property type="protein sequence ID" value="TSE29214.1"/>
    <property type="molecule type" value="Genomic_DNA"/>
</dbReference>
<name>A0A554X073_9BURK</name>
<dbReference type="STRING" id="307486.GCA_000807215_00207"/>
<comment type="caution">
    <text evidence="1">The sequence shown here is derived from an EMBL/GenBank/DDBJ whole genome shotgun (WGS) entry which is preliminary data.</text>
</comment>
<dbReference type="NCBIfam" id="TIGR01987">
    <property type="entry name" value="HI0074"/>
    <property type="match status" value="1"/>
</dbReference>
<dbReference type="AlphaFoldDB" id="A0A554X073"/>
<dbReference type="Proteomes" id="UP000317763">
    <property type="component" value="Unassembled WGS sequence"/>
</dbReference>
<accession>A0A554X073</accession>
<dbReference type="InterPro" id="IPR010235">
    <property type="entry name" value="HepT"/>
</dbReference>
<keyword evidence="2" id="KW-1185">Reference proteome</keyword>